<evidence type="ECO:0000256" key="1">
    <source>
        <dbReference type="SAM" id="Phobius"/>
    </source>
</evidence>
<reference evidence="3 4" key="1">
    <citation type="submission" date="2019-11" db="EMBL/GenBank/DDBJ databases">
        <title>Pseudomonas karstica sp. nov. and Pseudomonas spelaei sp. nov. from karst caves.</title>
        <authorList>
            <person name="Zeman M."/>
        </authorList>
    </citation>
    <scope>NUCLEOTIDE SEQUENCE [LARGE SCALE GENOMIC DNA]</scope>
    <source>
        <strain evidence="3 4">CCM 7893</strain>
    </source>
</reference>
<dbReference type="EMBL" id="WNNK01000034">
    <property type="protein sequence ID" value="MUF07911.1"/>
    <property type="molecule type" value="Genomic_DNA"/>
</dbReference>
<evidence type="ECO:0000313" key="3">
    <source>
        <dbReference type="EMBL" id="MUF07911.1"/>
    </source>
</evidence>
<sequence>MSKKPPLFTFRRCCLALLIGLLAILDPFGLASSSDKASAEWFNRMLSSSYPSTGQQQVAVVLIDDAYLMRNNTSWPMPYGEQSKLFKRLLAYKPKAVFVDLLYSHDHSLGDPTRGSQLLANVFERYQLQGIALFLANTGVTRGVDGQANTLAPFAGVSRPAVVVWDGVEDAYPLAFKAPLGVMETPAMALYREYCKTQACGPLPADAQAAVASPPIAVQWGLTLAPEQARIKDLSDCASPSHFLPDWLMQLGQAVFWRFDDSAQSRCAYSLKLSATDLEVSSPEDQALIAELLRDRLVLVGANITSTGDLVQSPVHGQIPGVYLHAMALDNLITWGMDYDREPGSLALINISWLDGLTLGLLALIAVFKALHARQLAKQPAWTRWPSWERRLFSSAYPSWLLTLLVLGAVCWVLRYNHYTAVNVLGITLLSLLLLSDRFDAFFNQPSRLTQGTQG</sequence>
<organism evidence="3 4">
    <name type="scientific">Pseudomonas spelaei</name>
    <dbReference type="NCBI Taxonomy" id="1055469"/>
    <lineage>
        <taxon>Bacteria</taxon>
        <taxon>Pseudomonadati</taxon>
        <taxon>Pseudomonadota</taxon>
        <taxon>Gammaproteobacteria</taxon>
        <taxon>Pseudomonadales</taxon>
        <taxon>Pseudomonadaceae</taxon>
        <taxon>Pseudomonas</taxon>
    </lineage>
</organism>
<evidence type="ECO:0000259" key="2">
    <source>
        <dbReference type="SMART" id="SM01080"/>
    </source>
</evidence>
<dbReference type="Pfam" id="PF05226">
    <property type="entry name" value="CHASE2"/>
    <property type="match status" value="1"/>
</dbReference>
<keyword evidence="1" id="KW-0812">Transmembrane</keyword>
<feature type="transmembrane region" description="Helical" evidence="1">
    <location>
        <begin position="416"/>
        <end position="435"/>
    </location>
</feature>
<keyword evidence="1" id="KW-1133">Transmembrane helix</keyword>
<gene>
    <name evidence="3" type="ORF">GNF76_26555</name>
</gene>
<feature type="transmembrane region" description="Helical" evidence="1">
    <location>
        <begin position="392"/>
        <end position="410"/>
    </location>
</feature>
<keyword evidence="1" id="KW-0472">Membrane</keyword>
<feature type="transmembrane region" description="Helical" evidence="1">
    <location>
        <begin position="351"/>
        <end position="371"/>
    </location>
</feature>
<evidence type="ECO:0000313" key="4">
    <source>
        <dbReference type="Proteomes" id="UP000438196"/>
    </source>
</evidence>
<dbReference type="RefSeq" id="WP_155586035.1">
    <property type="nucleotide sequence ID" value="NZ_JBHSTH010000040.1"/>
</dbReference>
<dbReference type="SMART" id="SM01080">
    <property type="entry name" value="CHASE2"/>
    <property type="match status" value="1"/>
</dbReference>
<dbReference type="InterPro" id="IPR007890">
    <property type="entry name" value="CHASE2"/>
</dbReference>
<protein>
    <submittedName>
        <fullName evidence="3">CHASE2 domain-containing protein</fullName>
    </submittedName>
</protein>
<accession>A0A6I3WI56</accession>
<dbReference type="OrthoDB" id="7348688at2"/>
<dbReference type="Proteomes" id="UP000438196">
    <property type="component" value="Unassembled WGS sequence"/>
</dbReference>
<comment type="caution">
    <text evidence="3">The sequence shown here is derived from an EMBL/GenBank/DDBJ whole genome shotgun (WGS) entry which is preliminary data.</text>
</comment>
<proteinExistence type="predicted"/>
<name>A0A6I3WI56_9PSED</name>
<keyword evidence="4" id="KW-1185">Reference proteome</keyword>
<feature type="domain" description="CHASE2" evidence="2">
    <location>
        <begin position="39"/>
        <end position="369"/>
    </location>
</feature>
<dbReference type="AlphaFoldDB" id="A0A6I3WI56"/>